<feature type="region of interest" description="Disordered" evidence="4">
    <location>
        <begin position="31"/>
        <end position="67"/>
    </location>
</feature>
<dbReference type="EMBL" id="JEMT01029409">
    <property type="protein sequence ID" value="EXX52137.1"/>
    <property type="molecule type" value="Genomic_DNA"/>
</dbReference>
<dbReference type="InterPro" id="IPR037830">
    <property type="entry name" value="ZZZ3"/>
</dbReference>
<keyword evidence="2" id="KW-0863">Zinc-finger</keyword>
<dbReference type="InterPro" id="IPR043145">
    <property type="entry name" value="Znf_ZZ_sf"/>
</dbReference>
<evidence type="ECO:0000256" key="4">
    <source>
        <dbReference type="SAM" id="MobiDB-lite"/>
    </source>
</evidence>
<proteinExistence type="predicted"/>
<dbReference type="OrthoDB" id="10335147at2759"/>
<feature type="compositionally biased region" description="Basic and acidic residues" evidence="4">
    <location>
        <begin position="43"/>
        <end position="66"/>
    </location>
</feature>
<name>A0A015I560_RHIIW</name>
<evidence type="ECO:0000256" key="1">
    <source>
        <dbReference type="ARBA" id="ARBA00022723"/>
    </source>
</evidence>
<sequence>MFIEKLRDGTHEKISERQYIFGVPQVDWKYHTRPSQYKPPPRPGREVFKSSTSDDKKSPDPAEFVHKKAQVKVLPNTVLSTRTKRKTNLVFDDNTLPQSIGSNKKGKQSLYSTPSYSPTLTSSNRRNNKKKSSDLKLSEGSPKTGNYNIPWTDEEQRRLKQEYRSRWLAGLRQQQQKIHNQRIKKLGPKSILPSEKKPRHLRISGLSYLEARPPPTVYMPDVDDESSIKNVMMSVGRPQDNDIQQMCNFITGPVHYGFCCDGCHMDPIIGTRYLFNECDESLEVVLCEECFVEESFENKYH</sequence>
<dbReference type="PANTHER" id="PTHR22705">
    <property type="entry name" value="ZINC FINGER, ZZ DOMAIN CONTAINING 3"/>
    <property type="match status" value="1"/>
</dbReference>
<evidence type="ECO:0000313" key="6">
    <source>
        <dbReference type="Proteomes" id="UP000022910"/>
    </source>
</evidence>
<dbReference type="Proteomes" id="UP000022910">
    <property type="component" value="Unassembled WGS sequence"/>
</dbReference>
<keyword evidence="6" id="KW-1185">Reference proteome</keyword>
<comment type="caution">
    <text evidence="5">The sequence shown here is derived from an EMBL/GenBank/DDBJ whole genome shotgun (WGS) entry which is preliminary data.</text>
</comment>
<dbReference type="SUPFAM" id="SSF57850">
    <property type="entry name" value="RING/U-box"/>
    <property type="match status" value="1"/>
</dbReference>
<keyword evidence="3" id="KW-0862">Zinc</keyword>
<dbReference type="HOGENOM" id="CLU_924859_0_0_1"/>
<protein>
    <submittedName>
        <fullName evidence="5">Uncharacterized protein</fullName>
    </submittedName>
</protein>
<dbReference type="Gene3D" id="3.30.60.90">
    <property type="match status" value="1"/>
</dbReference>
<organism evidence="5 6">
    <name type="scientific">Rhizophagus irregularis (strain DAOM 197198w)</name>
    <name type="common">Glomus intraradices</name>
    <dbReference type="NCBI Taxonomy" id="1432141"/>
    <lineage>
        <taxon>Eukaryota</taxon>
        <taxon>Fungi</taxon>
        <taxon>Fungi incertae sedis</taxon>
        <taxon>Mucoromycota</taxon>
        <taxon>Glomeromycotina</taxon>
        <taxon>Glomeromycetes</taxon>
        <taxon>Glomerales</taxon>
        <taxon>Glomeraceae</taxon>
        <taxon>Rhizophagus</taxon>
    </lineage>
</organism>
<accession>A0A015I560</accession>
<evidence type="ECO:0000256" key="2">
    <source>
        <dbReference type="ARBA" id="ARBA00022771"/>
    </source>
</evidence>
<evidence type="ECO:0000256" key="3">
    <source>
        <dbReference type="ARBA" id="ARBA00022833"/>
    </source>
</evidence>
<feature type="region of interest" description="Disordered" evidence="4">
    <location>
        <begin position="93"/>
        <end position="151"/>
    </location>
</feature>
<gene>
    <name evidence="5" type="ORF">RirG_255640</name>
</gene>
<feature type="compositionally biased region" description="Low complexity" evidence="4">
    <location>
        <begin position="109"/>
        <end position="125"/>
    </location>
</feature>
<dbReference type="AlphaFoldDB" id="A0A015I560"/>
<dbReference type="PANTHER" id="PTHR22705:SF0">
    <property type="entry name" value="ZZ-TYPE ZINC FINGER-CONTAINING PROTEIN 3"/>
    <property type="match status" value="1"/>
</dbReference>
<reference evidence="5 6" key="1">
    <citation type="submission" date="2014-02" db="EMBL/GenBank/DDBJ databases">
        <title>Single nucleus genome sequencing reveals high similarity among nuclei of an endomycorrhizal fungus.</title>
        <authorList>
            <person name="Lin K."/>
            <person name="Geurts R."/>
            <person name="Zhang Z."/>
            <person name="Limpens E."/>
            <person name="Saunders D.G."/>
            <person name="Mu D."/>
            <person name="Pang E."/>
            <person name="Cao H."/>
            <person name="Cha H."/>
            <person name="Lin T."/>
            <person name="Zhou Q."/>
            <person name="Shang Y."/>
            <person name="Li Y."/>
            <person name="Ivanov S."/>
            <person name="Sharma T."/>
            <person name="Velzen R.V."/>
            <person name="Ruijter N.D."/>
            <person name="Aanen D.K."/>
            <person name="Win J."/>
            <person name="Kamoun S."/>
            <person name="Bisseling T."/>
            <person name="Huang S."/>
        </authorList>
    </citation>
    <scope>NUCLEOTIDE SEQUENCE [LARGE SCALE GENOMIC DNA]</scope>
    <source>
        <strain evidence="6">DAOM197198w</strain>
    </source>
</reference>
<evidence type="ECO:0000313" key="5">
    <source>
        <dbReference type="EMBL" id="EXX52137.1"/>
    </source>
</evidence>
<keyword evidence="1" id="KW-0479">Metal-binding</keyword>
<dbReference type="GO" id="GO:0008270">
    <property type="term" value="F:zinc ion binding"/>
    <property type="evidence" value="ECO:0007669"/>
    <property type="project" value="UniProtKB-KW"/>
</dbReference>
<dbReference type="STRING" id="1432141.A0A015I560"/>